<keyword evidence="2" id="KW-1185">Reference proteome</keyword>
<comment type="caution">
    <text evidence="1">The sequence shown here is derived from an EMBL/GenBank/DDBJ whole genome shotgun (WGS) entry which is preliminary data.</text>
</comment>
<reference evidence="2" key="1">
    <citation type="journal article" date="2019" name="Int. J. Syst. Evol. Microbiol.">
        <title>The Global Catalogue of Microorganisms (GCM) 10K type strain sequencing project: providing services to taxonomists for standard genome sequencing and annotation.</title>
        <authorList>
            <consortium name="The Broad Institute Genomics Platform"/>
            <consortium name="The Broad Institute Genome Sequencing Center for Infectious Disease"/>
            <person name="Wu L."/>
            <person name="Ma J."/>
        </authorList>
    </citation>
    <scope>NUCLEOTIDE SEQUENCE [LARGE SCALE GENOMIC DNA]</scope>
    <source>
        <strain evidence="2">JCM 3369</strain>
    </source>
</reference>
<proteinExistence type="predicted"/>
<sequence>MAPVTAEVLGQALEVARAAYHEAMGRAGMLRGKVAEVHAYAETLIAELDREDTPQGDPSP</sequence>
<dbReference type="EMBL" id="JBHSXS010000004">
    <property type="protein sequence ID" value="MFC6880168.1"/>
    <property type="molecule type" value="Genomic_DNA"/>
</dbReference>
<name>A0ABW2CGA2_9ACTN</name>
<dbReference type="RefSeq" id="WP_160820661.1">
    <property type="nucleotide sequence ID" value="NZ_JBHSXE010000001.1"/>
</dbReference>
<accession>A0ABW2CGA2</accession>
<organism evidence="1 2">
    <name type="scientific">Actinomadura yumaensis</name>
    <dbReference type="NCBI Taxonomy" id="111807"/>
    <lineage>
        <taxon>Bacteria</taxon>
        <taxon>Bacillati</taxon>
        <taxon>Actinomycetota</taxon>
        <taxon>Actinomycetes</taxon>
        <taxon>Streptosporangiales</taxon>
        <taxon>Thermomonosporaceae</taxon>
        <taxon>Actinomadura</taxon>
    </lineage>
</organism>
<evidence type="ECO:0000313" key="1">
    <source>
        <dbReference type="EMBL" id="MFC6880168.1"/>
    </source>
</evidence>
<gene>
    <name evidence="1" type="ORF">ACFQKB_10370</name>
</gene>
<dbReference type="Proteomes" id="UP001596380">
    <property type="component" value="Unassembled WGS sequence"/>
</dbReference>
<protein>
    <submittedName>
        <fullName evidence="1">Uncharacterized protein</fullName>
    </submittedName>
</protein>
<evidence type="ECO:0000313" key="2">
    <source>
        <dbReference type="Proteomes" id="UP001596380"/>
    </source>
</evidence>